<comment type="caution">
    <text evidence="1">The sequence shown here is derived from an EMBL/GenBank/DDBJ whole genome shotgun (WGS) entry which is preliminary data.</text>
</comment>
<evidence type="ECO:0000313" key="2">
    <source>
        <dbReference type="Proteomes" id="UP000821865"/>
    </source>
</evidence>
<accession>A0ACB8DAW8</accession>
<name>A0ACB8DAW8_DERSI</name>
<proteinExistence type="predicted"/>
<evidence type="ECO:0000313" key="1">
    <source>
        <dbReference type="EMBL" id="KAH7965195.1"/>
    </source>
</evidence>
<gene>
    <name evidence="1" type="ORF">HPB49_004625</name>
</gene>
<keyword evidence="2" id="KW-1185">Reference proteome</keyword>
<dbReference type="EMBL" id="CM023471">
    <property type="protein sequence ID" value="KAH7965195.1"/>
    <property type="molecule type" value="Genomic_DNA"/>
</dbReference>
<organism evidence="1 2">
    <name type="scientific">Dermacentor silvarum</name>
    <name type="common">Tick</name>
    <dbReference type="NCBI Taxonomy" id="543639"/>
    <lineage>
        <taxon>Eukaryota</taxon>
        <taxon>Metazoa</taxon>
        <taxon>Ecdysozoa</taxon>
        <taxon>Arthropoda</taxon>
        <taxon>Chelicerata</taxon>
        <taxon>Arachnida</taxon>
        <taxon>Acari</taxon>
        <taxon>Parasitiformes</taxon>
        <taxon>Ixodida</taxon>
        <taxon>Ixodoidea</taxon>
        <taxon>Ixodidae</taxon>
        <taxon>Rhipicephalinae</taxon>
        <taxon>Dermacentor</taxon>
    </lineage>
</organism>
<protein>
    <submittedName>
        <fullName evidence="1">Uncharacterized protein</fullName>
    </submittedName>
</protein>
<dbReference type="Proteomes" id="UP000821865">
    <property type="component" value="Chromosome 2"/>
</dbReference>
<reference evidence="1" key="1">
    <citation type="submission" date="2020-05" db="EMBL/GenBank/DDBJ databases">
        <title>Large-scale comparative analyses of tick genomes elucidate their genetic diversity and vector capacities.</title>
        <authorList>
            <person name="Jia N."/>
            <person name="Wang J."/>
            <person name="Shi W."/>
            <person name="Du L."/>
            <person name="Sun Y."/>
            <person name="Zhan W."/>
            <person name="Jiang J."/>
            <person name="Wang Q."/>
            <person name="Zhang B."/>
            <person name="Ji P."/>
            <person name="Sakyi L.B."/>
            <person name="Cui X."/>
            <person name="Yuan T."/>
            <person name="Jiang B."/>
            <person name="Yang W."/>
            <person name="Lam T.T.-Y."/>
            <person name="Chang Q."/>
            <person name="Ding S."/>
            <person name="Wang X."/>
            <person name="Zhu J."/>
            <person name="Ruan X."/>
            <person name="Zhao L."/>
            <person name="Wei J."/>
            <person name="Que T."/>
            <person name="Du C."/>
            <person name="Cheng J."/>
            <person name="Dai P."/>
            <person name="Han X."/>
            <person name="Huang E."/>
            <person name="Gao Y."/>
            <person name="Liu J."/>
            <person name="Shao H."/>
            <person name="Ye R."/>
            <person name="Li L."/>
            <person name="Wei W."/>
            <person name="Wang X."/>
            <person name="Wang C."/>
            <person name="Yang T."/>
            <person name="Huo Q."/>
            <person name="Li W."/>
            <person name="Guo W."/>
            <person name="Chen H."/>
            <person name="Zhou L."/>
            <person name="Ni X."/>
            <person name="Tian J."/>
            <person name="Zhou Y."/>
            <person name="Sheng Y."/>
            <person name="Liu T."/>
            <person name="Pan Y."/>
            <person name="Xia L."/>
            <person name="Li J."/>
            <person name="Zhao F."/>
            <person name="Cao W."/>
        </authorList>
    </citation>
    <scope>NUCLEOTIDE SEQUENCE</scope>
    <source>
        <strain evidence="1">Dsil-2018</strain>
    </source>
</reference>
<sequence>MPGAPWCGGWWERLIRSVKSSLCNLLGKSKLNHEQTQTVLLEVEAVINSRPLTYTYTDAGEPPPPSTAHFLVGSLFLASPERTNSDDEARSAQATRRHLSKKFRYRQKFVDHLWIDGRKNTSSSCGHFTSTHRILVAVYK</sequence>